<keyword evidence="3" id="KW-1185">Reference proteome</keyword>
<dbReference type="Proteomes" id="UP001626536">
    <property type="component" value="Plasmid pRX1"/>
</dbReference>
<dbReference type="EMBL" id="CP136863">
    <property type="protein sequence ID" value="WOJ91719.1"/>
    <property type="molecule type" value="Genomic_DNA"/>
</dbReference>
<sequence length="179" mass="20510">MIPPAIIRRLCNPKLEASAFTPTKFDTSDDKAWFGNALLSFLAKDCPPSAFSNRFYCRLSNCFGHIAHYNKHQFYQDFFLDDSSKIEFLRQTLQWPFFGDPNFTYSDVERAVSARIKHSGLLEIYEARFKTQAEIEERAQFARLKAKFHPTPDNKPQSNPATDAAPPPLKQGELFDLAP</sequence>
<geneLocation type="plasmid" evidence="2 3">
    <name>pRX1</name>
</geneLocation>
<reference evidence="2 3" key="1">
    <citation type="submission" date="2023-10" db="EMBL/GenBank/DDBJ databases">
        <title>Novel methanotroph of the genus Methylocapsa from a subarctic wetland.</title>
        <authorList>
            <person name="Belova S.E."/>
            <person name="Oshkin I.Y."/>
            <person name="Miroshnikov K."/>
            <person name="Dedysh S.N."/>
        </authorList>
    </citation>
    <scope>NUCLEOTIDE SEQUENCE [LARGE SCALE GENOMIC DNA]</scope>
    <source>
        <strain evidence="2 3">RX1</strain>
        <plasmid evidence="2 3">pRX1</plasmid>
    </source>
</reference>
<feature type="region of interest" description="Disordered" evidence="1">
    <location>
        <begin position="147"/>
        <end position="179"/>
    </location>
</feature>
<gene>
    <name evidence="2" type="ORF">RZS28_18500</name>
</gene>
<evidence type="ECO:0000313" key="2">
    <source>
        <dbReference type="EMBL" id="WOJ91719.1"/>
    </source>
</evidence>
<accession>A0ABZ0HWR8</accession>
<evidence type="ECO:0000313" key="3">
    <source>
        <dbReference type="Proteomes" id="UP001626536"/>
    </source>
</evidence>
<dbReference type="RefSeq" id="WP_318655147.1">
    <property type="nucleotide sequence ID" value="NZ_CP136863.1"/>
</dbReference>
<organism evidence="2 3">
    <name type="scientific">Methylocapsa polymorpha</name>
    <dbReference type="NCBI Taxonomy" id="3080828"/>
    <lineage>
        <taxon>Bacteria</taxon>
        <taxon>Pseudomonadati</taxon>
        <taxon>Pseudomonadota</taxon>
        <taxon>Alphaproteobacteria</taxon>
        <taxon>Hyphomicrobiales</taxon>
        <taxon>Beijerinckiaceae</taxon>
        <taxon>Methylocapsa</taxon>
    </lineage>
</organism>
<protein>
    <submittedName>
        <fullName evidence="2">Uncharacterized protein</fullName>
    </submittedName>
</protein>
<name>A0ABZ0HWR8_9HYPH</name>
<proteinExistence type="predicted"/>
<keyword evidence="2" id="KW-0614">Plasmid</keyword>
<evidence type="ECO:0000256" key="1">
    <source>
        <dbReference type="SAM" id="MobiDB-lite"/>
    </source>
</evidence>